<gene>
    <name evidence="8" type="primary">ATE1</name>
    <name evidence="8" type="ORF">GGI15_002210</name>
</gene>
<dbReference type="InterPro" id="IPR007471">
    <property type="entry name" value="N-end_Aminoacyl_Trfase_N"/>
</dbReference>
<evidence type="ECO:0000256" key="1">
    <source>
        <dbReference type="ARBA" id="ARBA00009991"/>
    </source>
</evidence>
<comment type="caution">
    <text evidence="8">The sequence shown here is derived from an EMBL/GenBank/DDBJ whole genome shotgun (WGS) entry which is preliminary data.</text>
</comment>
<dbReference type="SUPFAM" id="SSF55729">
    <property type="entry name" value="Acyl-CoA N-acyltransferases (Nat)"/>
    <property type="match status" value="1"/>
</dbReference>
<accession>A0A9W8HGB1</accession>
<evidence type="ECO:0000256" key="4">
    <source>
        <dbReference type="ARBA" id="ARBA00023315"/>
    </source>
</evidence>
<dbReference type="PANTHER" id="PTHR21367">
    <property type="entry name" value="ARGININE-TRNA-PROTEIN TRANSFERASE 1"/>
    <property type="match status" value="1"/>
</dbReference>
<organism evidence="8 9">
    <name type="scientific">Coemansia interrupta</name>
    <dbReference type="NCBI Taxonomy" id="1126814"/>
    <lineage>
        <taxon>Eukaryota</taxon>
        <taxon>Fungi</taxon>
        <taxon>Fungi incertae sedis</taxon>
        <taxon>Zoopagomycota</taxon>
        <taxon>Kickxellomycotina</taxon>
        <taxon>Kickxellomycetes</taxon>
        <taxon>Kickxellales</taxon>
        <taxon>Kickxellaceae</taxon>
        <taxon>Coemansia</taxon>
    </lineage>
</organism>
<reference evidence="8" key="1">
    <citation type="submission" date="2022-07" db="EMBL/GenBank/DDBJ databases">
        <title>Phylogenomic reconstructions and comparative analyses of Kickxellomycotina fungi.</title>
        <authorList>
            <person name="Reynolds N.K."/>
            <person name="Stajich J.E."/>
            <person name="Barry K."/>
            <person name="Grigoriev I.V."/>
            <person name="Crous P."/>
            <person name="Smith M.E."/>
        </authorList>
    </citation>
    <scope>NUCLEOTIDE SEQUENCE</scope>
    <source>
        <strain evidence="8">BCRC 34489</strain>
    </source>
</reference>
<dbReference type="AlphaFoldDB" id="A0A9W8HGB1"/>
<feature type="domain" description="N-end aminoacyl transferase N-terminal" evidence="6">
    <location>
        <begin position="73"/>
        <end position="144"/>
    </location>
</feature>
<evidence type="ECO:0000313" key="9">
    <source>
        <dbReference type="Proteomes" id="UP001140172"/>
    </source>
</evidence>
<evidence type="ECO:0000313" key="8">
    <source>
        <dbReference type="EMBL" id="KAJ2784597.1"/>
    </source>
</evidence>
<sequence length="450" mass="50715">MSRPQSPDTESELGDIRHTKPGDLGISDDESQYEGLTATESAPGAELGTGYGSADTADSNETSVIIQGIQGRHPCGYCKSTWGSRSYVMIGSKVSCRNYQRLIDRGWRRSGTLLYLIDHSDSCCCYYPIRAHALEVEARKSDKKVLRKWQKRFGVQNDTNLGFFENVDASGGTELRIVMDTTAYSDEKYGLFEKYQRMVHDDASSAISFREFLCYQLLTYEQPKARDSSAETRKEISRLLPHGLGSYHMCYYIGDELAAVGVIDVLPHYISSVYFFYDPKYSALSMGSYSSLREISLVRTLHALIPSIEYYNLGYYVPECKKMVYKAHWRPADLLDTISFKWVPIERCMDRIAKHPGFCTFDPQLDHRNIVRDKSETLAAAMPALNMPKEVLGKDIDSMVIRLSPMESGNSVIPIPVSRLSTISKQMEDFALQACATMGPDVVKDVRIIL</sequence>
<evidence type="ECO:0000256" key="5">
    <source>
        <dbReference type="SAM" id="MobiDB-lite"/>
    </source>
</evidence>
<dbReference type="Pfam" id="PF04377">
    <property type="entry name" value="ATE_C"/>
    <property type="match status" value="1"/>
</dbReference>
<dbReference type="Proteomes" id="UP001140172">
    <property type="component" value="Unassembled WGS sequence"/>
</dbReference>
<dbReference type="PANTHER" id="PTHR21367:SF1">
    <property type="entry name" value="ARGINYL-TRNA--PROTEIN TRANSFERASE 1"/>
    <property type="match status" value="1"/>
</dbReference>
<feature type="domain" description="N-end rule aminoacyl transferase C-terminal" evidence="7">
    <location>
        <begin position="187"/>
        <end position="336"/>
    </location>
</feature>
<proteinExistence type="inferred from homology"/>
<dbReference type="GO" id="GO:0004057">
    <property type="term" value="F:arginyl-tRNA--protein transferase activity"/>
    <property type="evidence" value="ECO:0007669"/>
    <property type="project" value="UniProtKB-EC"/>
</dbReference>
<feature type="region of interest" description="Disordered" evidence="5">
    <location>
        <begin position="1"/>
        <end position="56"/>
    </location>
</feature>
<evidence type="ECO:0000259" key="7">
    <source>
        <dbReference type="Pfam" id="PF04377"/>
    </source>
</evidence>
<dbReference type="OrthoDB" id="74183at2759"/>
<keyword evidence="4 8" id="KW-0012">Acyltransferase</keyword>
<dbReference type="EC" id="2.3.2.8" evidence="2"/>
<evidence type="ECO:0000256" key="2">
    <source>
        <dbReference type="ARBA" id="ARBA00012025"/>
    </source>
</evidence>
<evidence type="ECO:0000259" key="6">
    <source>
        <dbReference type="Pfam" id="PF04376"/>
    </source>
</evidence>
<comment type="similarity">
    <text evidence="1">Belongs to the R-transferase family.</text>
</comment>
<dbReference type="Pfam" id="PF04376">
    <property type="entry name" value="ATE_N"/>
    <property type="match status" value="1"/>
</dbReference>
<keyword evidence="9" id="KW-1185">Reference proteome</keyword>
<dbReference type="InterPro" id="IPR030700">
    <property type="entry name" value="N-end_Aminoacyl_Trfase"/>
</dbReference>
<protein>
    <recommendedName>
        <fullName evidence="2">arginyltransferase</fullName>
        <ecNumber evidence="2">2.3.2.8</ecNumber>
    </recommendedName>
</protein>
<dbReference type="GO" id="GO:0005737">
    <property type="term" value="C:cytoplasm"/>
    <property type="evidence" value="ECO:0007669"/>
    <property type="project" value="TreeGrafter"/>
</dbReference>
<evidence type="ECO:0000256" key="3">
    <source>
        <dbReference type="ARBA" id="ARBA00022679"/>
    </source>
</evidence>
<name>A0A9W8HGB1_9FUNG</name>
<keyword evidence="3 8" id="KW-0808">Transferase</keyword>
<dbReference type="InterPro" id="IPR007472">
    <property type="entry name" value="N-end_Aminoacyl_Trfase_C"/>
</dbReference>
<dbReference type="EMBL" id="JANBUM010000110">
    <property type="protein sequence ID" value="KAJ2784597.1"/>
    <property type="molecule type" value="Genomic_DNA"/>
</dbReference>
<dbReference type="InterPro" id="IPR016181">
    <property type="entry name" value="Acyl_CoA_acyltransferase"/>
</dbReference>